<evidence type="ECO:0000256" key="6">
    <source>
        <dbReference type="PROSITE-ProRule" id="PRU00035"/>
    </source>
</evidence>
<feature type="region of interest" description="Disordered" evidence="7">
    <location>
        <begin position="486"/>
        <end position="545"/>
    </location>
</feature>
<feature type="region of interest" description="Disordered" evidence="7">
    <location>
        <begin position="300"/>
        <end position="321"/>
    </location>
</feature>
<name>A0AAN9GNJ8_9CAEN</name>
<feature type="domain" description="Bromo" evidence="8">
    <location>
        <begin position="173"/>
        <end position="243"/>
    </location>
</feature>
<feature type="compositionally biased region" description="Basic and acidic residues" evidence="7">
    <location>
        <begin position="101"/>
        <end position="122"/>
    </location>
</feature>
<dbReference type="PANTHER" id="PTHR22881">
    <property type="entry name" value="BROMODOMAIN CONTAINING PROTEIN"/>
    <property type="match status" value="1"/>
</dbReference>
<evidence type="ECO:0000313" key="9">
    <source>
        <dbReference type="EMBL" id="KAK7115128.1"/>
    </source>
</evidence>
<dbReference type="SMART" id="SM00297">
    <property type="entry name" value="BROMO"/>
    <property type="match status" value="1"/>
</dbReference>
<feature type="compositionally biased region" description="Basic and acidic residues" evidence="7">
    <location>
        <begin position="83"/>
        <end position="92"/>
    </location>
</feature>
<feature type="compositionally biased region" description="Basic residues" evidence="7">
    <location>
        <begin position="1"/>
        <end position="11"/>
    </location>
</feature>
<dbReference type="GO" id="GO:0006357">
    <property type="term" value="P:regulation of transcription by RNA polymerase II"/>
    <property type="evidence" value="ECO:0007669"/>
    <property type="project" value="TreeGrafter"/>
</dbReference>
<dbReference type="Pfam" id="PF12024">
    <property type="entry name" value="DUF3512"/>
    <property type="match status" value="1"/>
</dbReference>
<feature type="compositionally biased region" description="Polar residues" evidence="7">
    <location>
        <begin position="710"/>
        <end position="719"/>
    </location>
</feature>
<evidence type="ECO:0000256" key="3">
    <source>
        <dbReference type="ARBA" id="ARBA00023117"/>
    </source>
</evidence>
<keyword evidence="5" id="KW-0539">Nucleus</keyword>
<comment type="subcellular location">
    <subcellularLocation>
        <location evidence="1">Nucleus</location>
    </subcellularLocation>
</comment>
<feature type="compositionally biased region" description="Acidic residues" evidence="7">
    <location>
        <begin position="635"/>
        <end position="647"/>
    </location>
</feature>
<dbReference type="InterPro" id="IPR021900">
    <property type="entry name" value="DUF3512"/>
</dbReference>
<dbReference type="InterPro" id="IPR036427">
    <property type="entry name" value="Bromodomain-like_sf"/>
</dbReference>
<dbReference type="AlphaFoldDB" id="A0AAN9GNJ8"/>
<organism evidence="9 10">
    <name type="scientific">Littorina saxatilis</name>
    <dbReference type="NCBI Taxonomy" id="31220"/>
    <lineage>
        <taxon>Eukaryota</taxon>
        <taxon>Metazoa</taxon>
        <taxon>Spiralia</taxon>
        <taxon>Lophotrochozoa</taxon>
        <taxon>Mollusca</taxon>
        <taxon>Gastropoda</taxon>
        <taxon>Caenogastropoda</taxon>
        <taxon>Littorinimorpha</taxon>
        <taxon>Littorinoidea</taxon>
        <taxon>Littorinidae</taxon>
        <taxon>Littorina</taxon>
    </lineage>
</organism>
<keyword evidence="2" id="KW-0805">Transcription regulation</keyword>
<dbReference type="PROSITE" id="PS50014">
    <property type="entry name" value="BROMODOMAIN_2"/>
    <property type="match status" value="1"/>
</dbReference>
<protein>
    <recommendedName>
        <fullName evidence="8">Bromo domain-containing protein</fullName>
    </recommendedName>
</protein>
<evidence type="ECO:0000256" key="2">
    <source>
        <dbReference type="ARBA" id="ARBA00023015"/>
    </source>
</evidence>
<evidence type="ECO:0000313" key="10">
    <source>
        <dbReference type="Proteomes" id="UP001374579"/>
    </source>
</evidence>
<evidence type="ECO:0000256" key="5">
    <source>
        <dbReference type="ARBA" id="ARBA00023242"/>
    </source>
</evidence>
<dbReference type="InterPro" id="IPR001487">
    <property type="entry name" value="Bromodomain"/>
</dbReference>
<feature type="region of interest" description="Disordered" evidence="7">
    <location>
        <begin position="618"/>
        <end position="726"/>
    </location>
</feature>
<evidence type="ECO:0000259" key="8">
    <source>
        <dbReference type="PROSITE" id="PS50014"/>
    </source>
</evidence>
<feature type="compositionally biased region" description="Basic and acidic residues" evidence="7">
    <location>
        <begin position="495"/>
        <end position="507"/>
    </location>
</feature>
<feature type="compositionally biased region" description="Polar residues" evidence="7">
    <location>
        <begin position="56"/>
        <end position="66"/>
    </location>
</feature>
<feature type="region of interest" description="Disordered" evidence="7">
    <location>
        <begin position="1"/>
        <end position="141"/>
    </location>
</feature>
<proteinExistence type="predicted"/>
<dbReference type="Gene3D" id="1.20.920.10">
    <property type="entry name" value="Bromodomain-like"/>
    <property type="match status" value="1"/>
</dbReference>
<dbReference type="InterPro" id="IPR051831">
    <property type="entry name" value="Bromodomain_contain_prot"/>
</dbReference>
<dbReference type="Pfam" id="PF00439">
    <property type="entry name" value="Bromodomain"/>
    <property type="match status" value="1"/>
</dbReference>
<keyword evidence="3 6" id="KW-0103">Bromodomain</keyword>
<dbReference type="PANTHER" id="PTHR22881:SF27">
    <property type="entry name" value="BROMODOMAIN CONTAINING 7_9"/>
    <property type="match status" value="1"/>
</dbReference>
<dbReference type="EMBL" id="JBAMIC010000001">
    <property type="protein sequence ID" value="KAK7115128.1"/>
    <property type="molecule type" value="Genomic_DNA"/>
</dbReference>
<dbReference type="Proteomes" id="UP001374579">
    <property type="component" value="Unassembled WGS sequence"/>
</dbReference>
<dbReference type="SUPFAM" id="SSF47370">
    <property type="entry name" value="Bromodomain"/>
    <property type="match status" value="1"/>
</dbReference>
<keyword evidence="4" id="KW-0804">Transcription</keyword>
<gene>
    <name evidence="9" type="ORF">V1264_001060</name>
</gene>
<reference evidence="9 10" key="1">
    <citation type="submission" date="2024-02" db="EMBL/GenBank/DDBJ databases">
        <title>Chromosome-scale genome assembly of the rough periwinkle Littorina saxatilis.</title>
        <authorList>
            <person name="De Jode A."/>
            <person name="Faria R."/>
            <person name="Formenti G."/>
            <person name="Sims Y."/>
            <person name="Smith T.P."/>
            <person name="Tracey A."/>
            <person name="Wood J.M.D."/>
            <person name="Zagrodzka Z.B."/>
            <person name="Johannesson K."/>
            <person name="Butlin R.K."/>
            <person name="Leder E.H."/>
        </authorList>
    </citation>
    <scope>NUCLEOTIDE SEQUENCE [LARGE SCALE GENOMIC DNA]</scope>
    <source>
        <strain evidence="9">Snail1</strain>
        <tissue evidence="9">Muscle</tissue>
    </source>
</reference>
<comment type="caution">
    <text evidence="9">The sequence shown here is derived from an EMBL/GenBank/DDBJ whole genome shotgun (WGS) entry which is preliminary data.</text>
</comment>
<accession>A0AAN9GNJ8</accession>
<feature type="compositionally biased region" description="Basic residues" evidence="7">
    <location>
        <begin position="72"/>
        <end position="82"/>
    </location>
</feature>
<feature type="compositionally biased region" description="Acidic residues" evidence="7">
    <location>
        <begin position="669"/>
        <end position="681"/>
    </location>
</feature>
<sequence length="726" mass="79505">MGKKHKKHKSEKKSSDAPDADTGTDGSAAHSGQGQTTDTSEKGEKPLKLVFKLGPQETSESFNSPQTEERPKHKHKKKKKKKEGKDREREEQGSSSSQKRSVPEEVKTEPPSEEPPPKKANTETDSISVTADGNEEGETIEDRVRHSPRACAIKADDGAILRTCLEYLQKALQSKDVNGFFAFPVTDSIAPGYSNIIHTPMDFSTMETKIEKNDYRSVMEYKKDFLLMCTNAMTYNRPETVYYKEAKRLVHIGVKQLSKEKLLTMKKTQSWLSNLTLAEIGIDENGRVLEELPPIPEEIKHKEKPKSKSTKTVGTPFEPFPDNLSPEEILAQAQTAAKKARQELTVREPKTDLVFLRRNKKGITTLNILNPEDDGIVSNTERVVNLGDLVGKLPAGTGALQGFKEDKRNKVTPVQYVNYGPFSSFAPQYDSSFASVNKDESDLLLATYGDETGVQYAKSVQGFVDSAGDYAVKMVNNLLDMLTKGQHTRTNHALEQQRKQERERAAAAEEEESKAETSPASSEKLMSPQGDAASSEATETTDPLQKRLNSTAEMIGDLQRTQDARLSQAPPAHLAHCAGPSDKEMELASKVTEGLADLTSEVTPGDLVSVNRLRKAMGISSQAAASQPSTTDPESCADDALPDESPEPIENLPSAGTASESVAASHATEDEDDEEDDDDAMEGVGDKVETEDERIVEEGVSQDPADLSEFFSSSPMQEETSMDGAS</sequence>
<evidence type="ECO:0000256" key="4">
    <source>
        <dbReference type="ARBA" id="ARBA00023163"/>
    </source>
</evidence>
<keyword evidence="10" id="KW-1185">Reference proteome</keyword>
<feature type="compositionally biased region" description="Polar residues" evidence="7">
    <location>
        <begin position="535"/>
        <end position="545"/>
    </location>
</feature>
<evidence type="ECO:0000256" key="1">
    <source>
        <dbReference type="ARBA" id="ARBA00004123"/>
    </source>
</evidence>
<evidence type="ECO:0000256" key="7">
    <source>
        <dbReference type="SAM" id="MobiDB-lite"/>
    </source>
</evidence>
<dbReference type="GO" id="GO:0005634">
    <property type="term" value="C:nucleus"/>
    <property type="evidence" value="ECO:0007669"/>
    <property type="project" value="UniProtKB-SubCell"/>
</dbReference>
<dbReference type="PRINTS" id="PR00503">
    <property type="entry name" value="BROMODOMAIN"/>
</dbReference>